<dbReference type="Proteomes" id="UP000483672">
    <property type="component" value="Unassembled WGS sequence"/>
</dbReference>
<reference evidence="8 9" key="1">
    <citation type="submission" date="2019-06" db="EMBL/GenBank/DDBJ databases">
        <authorList>
            <person name="Palmer J.M."/>
        </authorList>
    </citation>
    <scope>NUCLEOTIDE SEQUENCE [LARGE SCALE GENOMIC DNA]</scope>
    <source>
        <strain evidence="8 9">TWF191</strain>
    </source>
</reference>
<dbReference type="PANTHER" id="PTHR11134">
    <property type="entry name" value="ADAPTOR COMPLEX SUBUNIT BETA FAMILY MEMBER"/>
    <property type="match status" value="1"/>
</dbReference>
<evidence type="ECO:0000313" key="8">
    <source>
        <dbReference type="EMBL" id="KAF3230363.1"/>
    </source>
</evidence>
<gene>
    <name evidence="8" type="primary">APL6</name>
    <name evidence="8" type="ORF">TWF191_010252</name>
</gene>
<keyword evidence="4" id="KW-0653">Protein transport</keyword>
<comment type="caution">
    <text evidence="8">The sequence shown here is derived from an EMBL/GenBank/DDBJ whole genome shotgun (WGS) entry which is preliminary data.</text>
</comment>
<evidence type="ECO:0000313" key="9">
    <source>
        <dbReference type="Proteomes" id="UP000483672"/>
    </source>
</evidence>
<name>A0A7C8R2A9_ORBOL</name>
<dbReference type="InterPro" id="IPR026739">
    <property type="entry name" value="AP_beta"/>
</dbReference>
<accession>A0A7C8R2A9</accession>
<sequence length="992" mass="110097">MSDFCITSNGLDVLPGKYSWAWFPNRPAIQRWRSNVADRTLNAENCDLCIPEVVIRLIGGSIPSVEKASDYIKVSSRTSHQIYTTESASVLSLLLVDVRLQAIYDPDYVLVQKLSLILDDWGSDDTPCITVLGSAKELTEGGLDSIRRPLMEAIALLLGPVTTKIRKQTESTPVDAISQAADSYMDLNSEGESSPLTVLKVLSEIFESLNKNITNKGGRSRDLTIEAATSASGSRTYGTRVAVAPAKASSPKEIHRFLSSRHDRDILDGLRRVVSMMSRGVDCSEYFADVVKNVASPTLEIKKLVYIYLLTYAESEPDLALLSINTIQKALTDQNQVVRAMAIRVMSGIRVPVISQIVALGIKRCVTDMSPYVRKAAALAIPKCYRLDPSTLPLLTDLVATLLGDKSYYVIGAAVMAWWEVCPERIEMVHPHYRGLCKLLIDMDEWGQLALLRLLTVYARKNFPQGKVKTNNKKKKTTSGSGGFYSDEEAEDEVPVGGIDPDLKLLLDCCPPLLQSRNSAVILAVARAYYHLAPSSYLLPLAPPLLSLLRSPQDIQLIALTNIVFIALRYPSIFSPHCTHFLLSPVDTPQISKLKLEALTLVYPYSSKPHQSLILTELSYYAGSYDKELVREAVKAIGRCAQNNPEQSGRCLKLLMEHIHSPDQHLVAESLTVIRHIIQQQPTVHKKTVIRLAKALDTATSSTARASIIWLVAEFSGVDNGDNVSADVLRILAKGFANEAEGVKLQILLLAAKVYAHYLNRTNTGFEQPSSEDEDAPEDPHPIPQLFNYISRLARYDVSYDIRDRARMYMSLLSTPKSVQLATLILLAPKPVPFAPSPSAALREGLTVGSSALMIGKDEYVRGYVGLPEWVSEEDAPERRIRDPVEKEYGYEEVKEIKSVERKIEAPRQVVTPVVSAGHTQEPPDVVSKKEANGKTLDEWLEDSDEEEEEDEEDEEEEEDDEGEEESEYETDSEEEETDDEDVKESSKMLPS</sequence>
<dbReference type="Pfam" id="PF01602">
    <property type="entry name" value="Adaptin_N"/>
    <property type="match status" value="1"/>
</dbReference>
<feature type="region of interest" description="Disordered" evidence="6">
    <location>
        <begin position="468"/>
        <end position="489"/>
    </location>
</feature>
<dbReference type="Gene3D" id="1.25.10.10">
    <property type="entry name" value="Leucine-rich Repeat Variant"/>
    <property type="match status" value="1"/>
</dbReference>
<dbReference type="InterPro" id="IPR016024">
    <property type="entry name" value="ARM-type_fold"/>
</dbReference>
<proteinExistence type="inferred from homology"/>
<evidence type="ECO:0000256" key="4">
    <source>
        <dbReference type="ARBA" id="ARBA00022927"/>
    </source>
</evidence>
<feature type="compositionally biased region" description="Basic and acidic residues" evidence="6">
    <location>
        <begin position="927"/>
        <end position="938"/>
    </location>
</feature>
<dbReference type="SUPFAM" id="SSF48371">
    <property type="entry name" value="ARM repeat"/>
    <property type="match status" value="1"/>
</dbReference>
<evidence type="ECO:0000256" key="6">
    <source>
        <dbReference type="SAM" id="MobiDB-lite"/>
    </source>
</evidence>
<dbReference type="InterPro" id="IPR002553">
    <property type="entry name" value="Clathrin/coatomer_adapt-like_N"/>
</dbReference>
<comment type="subcellular location">
    <subcellularLocation>
        <location evidence="1">Endomembrane system</location>
    </subcellularLocation>
</comment>
<dbReference type="GO" id="GO:0012505">
    <property type="term" value="C:endomembrane system"/>
    <property type="evidence" value="ECO:0007669"/>
    <property type="project" value="UniProtKB-SubCell"/>
</dbReference>
<dbReference type="GO" id="GO:0006886">
    <property type="term" value="P:intracellular protein transport"/>
    <property type="evidence" value="ECO:0007669"/>
    <property type="project" value="InterPro"/>
</dbReference>
<protein>
    <submittedName>
        <fullName evidence="8">AP-3 complex subunit beta</fullName>
    </submittedName>
</protein>
<evidence type="ECO:0000256" key="1">
    <source>
        <dbReference type="ARBA" id="ARBA00004308"/>
    </source>
</evidence>
<feature type="compositionally biased region" description="Acidic residues" evidence="6">
    <location>
        <begin position="939"/>
        <end position="983"/>
    </location>
</feature>
<feature type="domain" description="Clathrin/coatomer adaptor adaptin-like N-terminal" evidence="7">
    <location>
        <begin position="249"/>
        <end position="816"/>
    </location>
</feature>
<feature type="region of interest" description="Disordered" evidence="6">
    <location>
        <begin position="913"/>
        <end position="992"/>
    </location>
</feature>
<keyword evidence="3" id="KW-0813">Transport</keyword>
<dbReference type="GO" id="GO:0030117">
    <property type="term" value="C:membrane coat"/>
    <property type="evidence" value="ECO:0007669"/>
    <property type="project" value="InterPro"/>
</dbReference>
<evidence type="ECO:0000256" key="2">
    <source>
        <dbReference type="ARBA" id="ARBA00006613"/>
    </source>
</evidence>
<evidence type="ECO:0000256" key="5">
    <source>
        <dbReference type="ARBA" id="ARBA00023136"/>
    </source>
</evidence>
<dbReference type="EMBL" id="WIPF01000008">
    <property type="protein sequence ID" value="KAF3230363.1"/>
    <property type="molecule type" value="Genomic_DNA"/>
</dbReference>
<evidence type="ECO:0000259" key="7">
    <source>
        <dbReference type="Pfam" id="PF01602"/>
    </source>
</evidence>
<dbReference type="GO" id="GO:0016192">
    <property type="term" value="P:vesicle-mediated transport"/>
    <property type="evidence" value="ECO:0007669"/>
    <property type="project" value="InterPro"/>
</dbReference>
<keyword evidence="5" id="KW-0472">Membrane</keyword>
<dbReference type="AlphaFoldDB" id="A0A7C8R2A9"/>
<comment type="similarity">
    <text evidence="2">Belongs to the adaptor complexes large subunit family.</text>
</comment>
<dbReference type="InterPro" id="IPR011989">
    <property type="entry name" value="ARM-like"/>
</dbReference>
<organism evidence="8 9">
    <name type="scientific">Orbilia oligospora</name>
    <name type="common">Nematode-trapping fungus</name>
    <name type="synonym">Arthrobotrys oligospora</name>
    <dbReference type="NCBI Taxonomy" id="2813651"/>
    <lineage>
        <taxon>Eukaryota</taxon>
        <taxon>Fungi</taxon>
        <taxon>Dikarya</taxon>
        <taxon>Ascomycota</taxon>
        <taxon>Pezizomycotina</taxon>
        <taxon>Orbiliomycetes</taxon>
        <taxon>Orbiliales</taxon>
        <taxon>Orbiliaceae</taxon>
        <taxon>Orbilia</taxon>
    </lineage>
</organism>
<evidence type="ECO:0000256" key="3">
    <source>
        <dbReference type="ARBA" id="ARBA00022448"/>
    </source>
</evidence>